<dbReference type="EMBL" id="JAPVEA010000005">
    <property type="protein sequence ID" value="KAJ5453724.1"/>
    <property type="molecule type" value="Genomic_DNA"/>
</dbReference>
<gene>
    <name evidence="2" type="ORF">N7458_004680</name>
</gene>
<dbReference type="Pfam" id="PF14832">
    <property type="entry name" value="Tautomerase_3"/>
    <property type="match status" value="1"/>
</dbReference>
<keyword evidence="3" id="KW-1185">Reference proteome</keyword>
<comment type="caution">
    <text evidence="2">The sequence shown here is derived from an EMBL/GenBank/DDBJ whole genome shotgun (WGS) entry which is preliminary data.</text>
</comment>
<protein>
    <recommendedName>
        <fullName evidence="1">Tautomerase cis-CaaD-like domain-containing protein</fullName>
    </recommendedName>
</protein>
<sequence>MPLWLVFHPPNTFDTQDAKQALANDITKIYTSAGLPAFYVTVQFILSPTSSCFVGGKPETERPFIRISVDHIAVHSNNDTGMHARITARVDAALKPHLADKGYDWEYHIDETARGLWKINGLVPPPYKSEAEQLWASANKASVWEKGRL</sequence>
<dbReference type="InterPro" id="IPR014347">
    <property type="entry name" value="Tautomerase/MIF_sf"/>
</dbReference>
<evidence type="ECO:0000313" key="3">
    <source>
        <dbReference type="Proteomes" id="UP001213681"/>
    </source>
</evidence>
<dbReference type="RefSeq" id="XP_056766680.1">
    <property type="nucleotide sequence ID" value="XM_056908062.1"/>
</dbReference>
<dbReference type="InterPro" id="IPR028116">
    <property type="entry name" value="Cis-CaaD-like"/>
</dbReference>
<dbReference type="Proteomes" id="UP001213681">
    <property type="component" value="Unassembled WGS sequence"/>
</dbReference>
<evidence type="ECO:0000313" key="2">
    <source>
        <dbReference type="EMBL" id="KAJ5453724.1"/>
    </source>
</evidence>
<organism evidence="2 3">
    <name type="scientific">Penicillium daleae</name>
    <dbReference type="NCBI Taxonomy" id="63821"/>
    <lineage>
        <taxon>Eukaryota</taxon>
        <taxon>Fungi</taxon>
        <taxon>Dikarya</taxon>
        <taxon>Ascomycota</taxon>
        <taxon>Pezizomycotina</taxon>
        <taxon>Eurotiomycetes</taxon>
        <taxon>Eurotiomycetidae</taxon>
        <taxon>Eurotiales</taxon>
        <taxon>Aspergillaceae</taxon>
        <taxon>Penicillium</taxon>
    </lineage>
</organism>
<proteinExistence type="predicted"/>
<accession>A0AAD6C8U4</accession>
<evidence type="ECO:0000259" key="1">
    <source>
        <dbReference type="Pfam" id="PF14832"/>
    </source>
</evidence>
<name>A0AAD6C8U4_9EURO</name>
<dbReference type="AlphaFoldDB" id="A0AAD6C8U4"/>
<dbReference type="Gene3D" id="3.30.429.10">
    <property type="entry name" value="Macrophage Migration Inhibitory Factor"/>
    <property type="match status" value="1"/>
</dbReference>
<reference evidence="2" key="1">
    <citation type="submission" date="2022-12" db="EMBL/GenBank/DDBJ databases">
        <authorList>
            <person name="Petersen C."/>
        </authorList>
    </citation>
    <scope>NUCLEOTIDE SEQUENCE</scope>
    <source>
        <strain evidence="2">IBT 16125</strain>
    </source>
</reference>
<dbReference type="GeneID" id="81598305"/>
<reference evidence="2" key="2">
    <citation type="journal article" date="2023" name="IMA Fungus">
        <title>Comparative genomic study of the Penicillium genus elucidates a diverse pangenome and 15 lateral gene transfer events.</title>
        <authorList>
            <person name="Petersen C."/>
            <person name="Sorensen T."/>
            <person name="Nielsen M.R."/>
            <person name="Sondergaard T.E."/>
            <person name="Sorensen J.L."/>
            <person name="Fitzpatrick D.A."/>
            <person name="Frisvad J.C."/>
            <person name="Nielsen K.L."/>
        </authorList>
    </citation>
    <scope>NUCLEOTIDE SEQUENCE</scope>
    <source>
        <strain evidence="2">IBT 16125</strain>
    </source>
</reference>
<feature type="domain" description="Tautomerase cis-CaaD-like" evidence="1">
    <location>
        <begin position="1"/>
        <end position="140"/>
    </location>
</feature>